<dbReference type="RefSeq" id="WP_147039303.1">
    <property type="nucleotide sequence ID" value="NZ_BJUW01000007.1"/>
</dbReference>
<reference evidence="3 4" key="1">
    <citation type="submission" date="2019-07" db="EMBL/GenBank/DDBJ databases">
        <title>Whole genome shotgun sequence of Microbacterium aerolatum NBRC 103071.</title>
        <authorList>
            <person name="Hosoyama A."/>
            <person name="Uohara A."/>
            <person name="Ohji S."/>
            <person name="Ichikawa N."/>
        </authorList>
    </citation>
    <scope>NUCLEOTIDE SEQUENCE [LARGE SCALE GENOMIC DNA]</scope>
    <source>
        <strain evidence="3 4">NBRC 103071</strain>
    </source>
</reference>
<dbReference type="AlphaFoldDB" id="A0A511AEY1"/>
<evidence type="ECO:0000259" key="2">
    <source>
        <dbReference type="SMART" id="SM00507"/>
    </source>
</evidence>
<proteinExistence type="predicted"/>
<keyword evidence="4" id="KW-1185">Reference proteome</keyword>
<feature type="region of interest" description="Disordered" evidence="1">
    <location>
        <begin position="109"/>
        <end position="140"/>
    </location>
</feature>
<dbReference type="InterPro" id="IPR003615">
    <property type="entry name" value="HNH_nuc"/>
</dbReference>
<evidence type="ECO:0000313" key="4">
    <source>
        <dbReference type="Proteomes" id="UP000321225"/>
    </source>
</evidence>
<organism evidence="3 4">
    <name type="scientific">Microbacterium aerolatum</name>
    <dbReference type="NCBI Taxonomy" id="153731"/>
    <lineage>
        <taxon>Bacteria</taxon>
        <taxon>Bacillati</taxon>
        <taxon>Actinomycetota</taxon>
        <taxon>Actinomycetes</taxon>
        <taxon>Micrococcales</taxon>
        <taxon>Microbacteriaceae</taxon>
        <taxon>Microbacterium</taxon>
    </lineage>
</organism>
<dbReference type="CDD" id="cd00085">
    <property type="entry name" value="HNHc"/>
    <property type="match status" value="1"/>
</dbReference>
<feature type="domain" description="HNH nuclease" evidence="2">
    <location>
        <begin position="395"/>
        <end position="448"/>
    </location>
</feature>
<evidence type="ECO:0000313" key="3">
    <source>
        <dbReference type="EMBL" id="GEK86714.1"/>
    </source>
</evidence>
<dbReference type="EMBL" id="BJUW01000007">
    <property type="protein sequence ID" value="GEK86714.1"/>
    <property type="molecule type" value="Genomic_DNA"/>
</dbReference>
<accession>A0A511AEY1</accession>
<evidence type="ECO:0000256" key="1">
    <source>
        <dbReference type="SAM" id="MobiDB-lite"/>
    </source>
</evidence>
<protein>
    <recommendedName>
        <fullName evidence="2">HNH nuclease domain-containing protein</fullName>
    </recommendedName>
</protein>
<comment type="caution">
    <text evidence="3">The sequence shown here is derived from an EMBL/GenBank/DDBJ whole genome shotgun (WGS) entry which is preliminary data.</text>
</comment>
<name>A0A511AEY1_9MICO</name>
<dbReference type="Proteomes" id="UP000321225">
    <property type="component" value="Unassembled WGS sequence"/>
</dbReference>
<gene>
    <name evidence="3" type="ORF">MAE01_18900</name>
</gene>
<dbReference type="SMART" id="SM00507">
    <property type="entry name" value="HNHc"/>
    <property type="match status" value="1"/>
</dbReference>
<dbReference type="OrthoDB" id="5177627at2"/>
<sequence>MATFTDVAALIPTLCGQLVDGGDADFAQASMMLMTDADVVKVLEETAAVAQQVEQIQVAAAGVIDVRSKRERGHSGLSAARGHRSAAALIQDVTGSTKADANRKARVGEALLDDEPGPVDGAAPQPEDVGASDERPTPSPWFQPLRDALRDGRLTSSQFDAIRRGLGELPEIDSDPLDADAIACAREEARAAWAEAAEQLVDEAAARTVEELWQQARTIRDLLDPEGAEARYLERFENRSFRTYRGQDGQKRASMALDDEGDLFIETVMAAALRPRRGGPRFVDADEKERAAALTDDPRTNDQLAYDLIMDVIRAGALADAENVFGTRQAGVRLVQTVDADGKTASVAHSEDYLVSVPGAVAEQRICDSGSVTVTVDSCGNPLDVGREQRLFTSKQRIALAIRDGGCRWRGCDRPASYCEAHHIDEWDRDKGRTDIDRGILLCRYHHMTLHHGGWRITRREKEDFVLHHPSGETFVMRPRAVLTYAWGGIDPPPKRFRPAA</sequence>